<feature type="compositionally biased region" description="Polar residues" evidence="11">
    <location>
        <begin position="46"/>
        <end position="66"/>
    </location>
</feature>
<name>A0A9Q0APD4_9PEZI</name>
<comment type="similarity">
    <text evidence="3">Belongs to the ALG14 family.</text>
</comment>
<evidence type="ECO:0000256" key="1">
    <source>
        <dbReference type="ARBA" id="ARBA00004389"/>
    </source>
</evidence>
<evidence type="ECO:0000313" key="13">
    <source>
        <dbReference type="EMBL" id="KAI1869480.1"/>
    </source>
</evidence>
<dbReference type="PANTHER" id="PTHR12154:SF4">
    <property type="entry name" value="UDP-N-ACETYLGLUCOSAMINE TRANSFERASE SUBUNIT ALG14 HOMOLOG"/>
    <property type="match status" value="1"/>
</dbReference>
<reference evidence="13" key="1">
    <citation type="submission" date="2021-03" db="EMBL/GenBank/DDBJ databases">
        <title>Revisited historic fungal species revealed as producer of novel bioactive compounds through whole genome sequencing and comparative genomics.</title>
        <authorList>
            <person name="Vignolle G.A."/>
            <person name="Hochenegger N."/>
            <person name="Mach R.L."/>
            <person name="Mach-Aigner A.R."/>
            <person name="Javad Rahimi M."/>
            <person name="Salim K.A."/>
            <person name="Chan C.M."/>
            <person name="Lim L.B.L."/>
            <person name="Cai F."/>
            <person name="Druzhinina I.S."/>
            <person name="U'Ren J.M."/>
            <person name="Derntl C."/>
        </authorList>
    </citation>
    <scope>NUCLEOTIDE SEQUENCE</scope>
    <source>
        <strain evidence="13">TUCIM 5799</strain>
    </source>
</reference>
<dbReference type="GO" id="GO:0004577">
    <property type="term" value="F:N-acetylglucosaminyldiphosphodolichol N-acetylglucosaminyltransferase activity"/>
    <property type="evidence" value="ECO:0007669"/>
    <property type="project" value="TreeGrafter"/>
</dbReference>
<dbReference type="GO" id="GO:0043541">
    <property type="term" value="C:UDP-N-acetylglucosamine transferase complex"/>
    <property type="evidence" value="ECO:0007669"/>
    <property type="project" value="TreeGrafter"/>
</dbReference>
<gene>
    <name evidence="13" type="ORF">JX265_006570</name>
</gene>
<feature type="transmembrane region" description="Helical" evidence="12">
    <location>
        <begin position="197"/>
        <end position="217"/>
    </location>
</feature>
<dbReference type="Pfam" id="PF08660">
    <property type="entry name" value="Alg14"/>
    <property type="match status" value="1"/>
</dbReference>
<comment type="caution">
    <text evidence="13">The sequence shown here is derived from an EMBL/GenBank/DDBJ whole genome shotgun (WGS) entry which is preliminary data.</text>
</comment>
<dbReference type="InterPro" id="IPR013969">
    <property type="entry name" value="Oligosacch_biosynth_Alg14"/>
</dbReference>
<dbReference type="PANTHER" id="PTHR12154">
    <property type="entry name" value="GLYCOSYL TRANSFERASE-RELATED"/>
    <property type="match status" value="1"/>
</dbReference>
<keyword evidence="6 12" id="KW-0812">Transmembrane</keyword>
<sequence>MSGQPAAFAEPPLAEASTVDSRNPISPRHRRVHTSLETDSAHNDAETINLTKSQPPSVSAKSTTTHSGDKMAEMKNASHPFGVHGVIVPDIIQRDHFGPLHFGPVRGPFVFLQLLAQVMMGVWPMLAFITVPFMAFAMALVYAQGVTLLLAYARLHASILRGYAHRVFGPLRFLFVLGLFTMMGSVTMAWYLVFTTFYWLGLANCCTAIYWICWLWIRHNAIKIGRPEFDDIVVSSIKAARLVREKLSFDAASLVLFAGSGGHTREMINIMESYAPWDKSTYRLWLISEGDAYSRSEIQRFEDRRAALKRRQGVFPGPFIIHEIARARYVHQSFLTSPFTALLSAFDAYGALTRGLPFTLRGSPLYFPEVICLNGPGSALVLALVSHILKLVGVIPIDRCRVIYVETFTRVRALSMTGKIMYHLGLADAFIVQHTDLIKKYGLHCEVLFTARQAAITATEN</sequence>
<evidence type="ECO:0000256" key="9">
    <source>
        <dbReference type="ARBA" id="ARBA00023136"/>
    </source>
</evidence>
<evidence type="ECO:0000256" key="8">
    <source>
        <dbReference type="ARBA" id="ARBA00022989"/>
    </source>
</evidence>
<keyword evidence="7" id="KW-0256">Endoplasmic reticulum</keyword>
<evidence type="ECO:0000256" key="4">
    <source>
        <dbReference type="ARBA" id="ARBA00011335"/>
    </source>
</evidence>
<accession>A0A9Q0APD4</accession>
<feature type="compositionally biased region" description="Basic and acidic residues" evidence="11">
    <location>
        <begin position="34"/>
        <end position="45"/>
    </location>
</feature>
<feature type="transmembrane region" description="Helical" evidence="12">
    <location>
        <begin position="173"/>
        <end position="191"/>
    </location>
</feature>
<proteinExistence type="inferred from homology"/>
<keyword evidence="9 12" id="KW-0472">Membrane</keyword>
<dbReference type="EMBL" id="JAFIMR010000015">
    <property type="protein sequence ID" value="KAI1869480.1"/>
    <property type="molecule type" value="Genomic_DNA"/>
</dbReference>
<feature type="transmembrane region" description="Helical" evidence="12">
    <location>
        <begin position="135"/>
        <end position="153"/>
    </location>
</feature>
<comment type="subcellular location">
    <subcellularLocation>
        <location evidence="1">Endoplasmic reticulum membrane</location>
        <topology evidence="1">Single-pass membrane protein</topology>
    </subcellularLocation>
    <subcellularLocation>
        <location evidence="2">Nucleus membrane</location>
        <topology evidence="2">Single-pass membrane protein</topology>
    </subcellularLocation>
</comment>
<evidence type="ECO:0000256" key="5">
    <source>
        <dbReference type="ARBA" id="ARBA00017467"/>
    </source>
</evidence>
<evidence type="ECO:0000256" key="3">
    <source>
        <dbReference type="ARBA" id="ARBA00009731"/>
    </source>
</evidence>
<evidence type="ECO:0000256" key="6">
    <source>
        <dbReference type="ARBA" id="ARBA00022692"/>
    </source>
</evidence>
<evidence type="ECO:0000256" key="10">
    <source>
        <dbReference type="ARBA" id="ARBA00032062"/>
    </source>
</evidence>
<evidence type="ECO:0000256" key="2">
    <source>
        <dbReference type="ARBA" id="ARBA00004590"/>
    </source>
</evidence>
<dbReference type="Proteomes" id="UP000829685">
    <property type="component" value="Unassembled WGS sequence"/>
</dbReference>
<evidence type="ECO:0000313" key="14">
    <source>
        <dbReference type="Proteomes" id="UP000829685"/>
    </source>
</evidence>
<evidence type="ECO:0000256" key="12">
    <source>
        <dbReference type="SAM" id="Phobius"/>
    </source>
</evidence>
<comment type="subunit">
    <text evidence="4">Heterodimer with ALG13 to form a functional enzyme.</text>
</comment>
<organism evidence="13 14">
    <name type="scientific">Neoarthrinium moseri</name>
    <dbReference type="NCBI Taxonomy" id="1658444"/>
    <lineage>
        <taxon>Eukaryota</taxon>
        <taxon>Fungi</taxon>
        <taxon>Dikarya</taxon>
        <taxon>Ascomycota</taxon>
        <taxon>Pezizomycotina</taxon>
        <taxon>Sordariomycetes</taxon>
        <taxon>Xylariomycetidae</taxon>
        <taxon>Amphisphaeriales</taxon>
        <taxon>Apiosporaceae</taxon>
        <taxon>Neoarthrinium</taxon>
    </lineage>
</organism>
<keyword evidence="8 12" id="KW-1133">Transmembrane helix</keyword>
<dbReference type="AlphaFoldDB" id="A0A9Q0APD4"/>
<evidence type="ECO:0000256" key="11">
    <source>
        <dbReference type="SAM" id="MobiDB-lite"/>
    </source>
</evidence>
<evidence type="ECO:0000256" key="7">
    <source>
        <dbReference type="ARBA" id="ARBA00022824"/>
    </source>
</evidence>
<feature type="region of interest" description="Disordered" evidence="11">
    <location>
        <begin position="1"/>
        <end position="67"/>
    </location>
</feature>
<protein>
    <recommendedName>
        <fullName evidence="5">UDP-N-acetylglucosamine transferase subunit ALG14</fullName>
    </recommendedName>
    <alternativeName>
        <fullName evidence="10">Asparagine-linked glycosylation protein 14</fullName>
    </alternativeName>
</protein>
<dbReference type="GO" id="GO:0031965">
    <property type="term" value="C:nuclear membrane"/>
    <property type="evidence" value="ECO:0007669"/>
    <property type="project" value="UniProtKB-SubCell"/>
</dbReference>
<dbReference type="GO" id="GO:0006488">
    <property type="term" value="P:dolichol-linked oligosaccharide biosynthetic process"/>
    <property type="evidence" value="ECO:0007669"/>
    <property type="project" value="InterPro"/>
</dbReference>
<feature type="compositionally biased region" description="Low complexity" evidence="11">
    <location>
        <begin position="1"/>
        <end position="16"/>
    </location>
</feature>
<keyword evidence="14" id="KW-1185">Reference proteome</keyword>